<dbReference type="PROSITE" id="PS50021">
    <property type="entry name" value="CH"/>
    <property type="match status" value="1"/>
</dbReference>
<keyword evidence="6" id="KW-1185">Reference proteome</keyword>
<name>A0A8W8LHL5_MAGGI</name>
<dbReference type="InterPro" id="IPR017853">
    <property type="entry name" value="GH"/>
</dbReference>
<dbReference type="PRINTS" id="PR00888">
    <property type="entry name" value="SM22CALPONIN"/>
</dbReference>
<dbReference type="FunFam" id="3.90.400.10:FF:000001">
    <property type="entry name" value="Maltase A3, isoform A"/>
    <property type="match status" value="1"/>
</dbReference>
<dbReference type="EnsemblMetazoa" id="G28066.4">
    <property type="protein sequence ID" value="G28066.4:cds"/>
    <property type="gene ID" value="G28066"/>
</dbReference>
<evidence type="ECO:0000313" key="6">
    <source>
        <dbReference type="Proteomes" id="UP000005408"/>
    </source>
</evidence>
<dbReference type="Gene3D" id="1.10.418.10">
    <property type="entry name" value="Calponin-like domain"/>
    <property type="match status" value="1"/>
</dbReference>
<organism evidence="5 6">
    <name type="scientific">Magallana gigas</name>
    <name type="common">Pacific oyster</name>
    <name type="synonym">Crassostrea gigas</name>
    <dbReference type="NCBI Taxonomy" id="29159"/>
    <lineage>
        <taxon>Eukaryota</taxon>
        <taxon>Metazoa</taxon>
        <taxon>Spiralia</taxon>
        <taxon>Lophotrochozoa</taxon>
        <taxon>Mollusca</taxon>
        <taxon>Bivalvia</taxon>
        <taxon>Autobranchia</taxon>
        <taxon>Pteriomorphia</taxon>
        <taxon>Ostreida</taxon>
        <taxon>Ostreoidea</taxon>
        <taxon>Ostreidae</taxon>
        <taxon>Magallana</taxon>
    </lineage>
</organism>
<dbReference type="Pfam" id="PF00402">
    <property type="entry name" value="Calponin"/>
    <property type="match status" value="1"/>
</dbReference>
<dbReference type="InterPro" id="IPR013780">
    <property type="entry name" value="Glyco_hydro_b"/>
</dbReference>
<feature type="compositionally biased region" description="Polar residues" evidence="3">
    <location>
        <begin position="774"/>
        <end position="784"/>
    </location>
</feature>
<dbReference type="PROSITE" id="PS51122">
    <property type="entry name" value="CALPONIN_2"/>
    <property type="match status" value="1"/>
</dbReference>
<reference evidence="5" key="1">
    <citation type="submission" date="2022-08" db="UniProtKB">
        <authorList>
            <consortium name="EnsemblMetazoa"/>
        </authorList>
    </citation>
    <scope>IDENTIFICATION</scope>
    <source>
        <strain evidence="5">05x7-T-G4-1.051#20</strain>
    </source>
</reference>
<dbReference type="InterPro" id="IPR036872">
    <property type="entry name" value="CH_dom_sf"/>
</dbReference>
<dbReference type="SUPFAM" id="SSF47576">
    <property type="entry name" value="Calponin-homology domain, CH-domain"/>
    <property type="match status" value="1"/>
</dbReference>
<comment type="similarity">
    <text evidence="2">Belongs to the calponin family.</text>
</comment>
<dbReference type="Pfam" id="PF00307">
    <property type="entry name" value="CH"/>
    <property type="match status" value="1"/>
</dbReference>
<dbReference type="SMART" id="SM00642">
    <property type="entry name" value="Aamy"/>
    <property type="match status" value="1"/>
</dbReference>
<evidence type="ECO:0000256" key="1">
    <source>
        <dbReference type="ARBA" id="ARBA00023180"/>
    </source>
</evidence>
<dbReference type="InterPro" id="IPR001715">
    <property type="entry name" value="CH_dom"/>
</dbReference>
<dbReference type="Gene3D" id="2.60.40.1180">
    <property type="entry name" value="Golgi alpha-mannosidase II"/>
    <property type="match status" value="1"/>
</dbReference>
<evidence type="ECO:0000313" key="5">
    <source>
        <dbReference type="EnsemblMetazoa" id="G28066.4:cds"/>
    </source>
</evidence>
<dbReference type="AlphaFoldDB" id="A0A8W8LHL5"/>
<dbReference type="Gene3D" id="3.20.20.80">
    <property type="entry name" value="Glycosidases"/>
    <property type="match status" value="1"/>
</dbReference>
<feature type="domain" description="Calponin-homology (CH)" evidence="4">
    <location>
        <begin position="621"/>
        <end position="736"/>
    </location>
</feature>
<dbReference type="InterPro" id="IPR003096">
    <property type="entry name" value="SM22_calponin"/>
</dbReference>
<evidence type="ECO:0000256" key="3">
    <source>
        <dbReference type="SAM" id="MobiDB-lite"/>
    </source>
</evidence>
<protein>
    <recommendedName>
        <fullName evidence="2">Transgelin</fullName>
    </recommendedName>
</protein>
<dbReference type="SMART" id="SM00033">
    <property type="entry name" value="CH"/>
    <property type="match status" value="1"/>
</dbReference>
<dbReference type="Proteomes" id="UP000005408">
    <property type="component" value="Unassembled WGS sequence"/>
</dbReference>
<dbReference type="Gene3D" id="3.90.400.10">
    <property type="entry name" value="Oligo-1,6-glucosidase, Domain 2"/>
    <property type="match status" value="1"/>
</dbReference>
<feature type="region of interest" description="Disordered" evidence="3">
    <location>
        <begin position="774"/>
        <end position="794"/>
    </location>
</feature>
<dbReference type="Pfam" id="PF00128">
    <property type="entry name" value="Alpha-amylase"/>
    <property type="match status" value="1"/>
</dbReference>
<dbReference type="PANTHER" id="PTHR10357">
    <property type="entry name" value="ALPHA-AMYLASE FAMILY MEMBER"/>
    <property type="match status" value="1"/>
</dbReference>
<keyword evidence="1" id="KW-0325">Glycoprotein</keyword>
<evidence type="ECO:0000256" key="2">
    <source>
        <dbReference type="RuleBase" id="RU361224"/>
    </source>
</evidence>
<dbReference type="InterPro" id="IPR045857">
    <property type="entry name" value="O16G_dom_2"/>
</dbReference>
<sequence length="794" mass="89736">MSSKKKFCETQKCLFVILVAVAAAIAAICVVTLTDENLREKRSLESLPWWKTSIVYQIYPRSFQDSDNDGTGDLRGIKERLGYLSDLGVGAVWLSPIFLSPMRDFGYDVRNYTDVDPLFGNMADFENLISEAKDKNLRVILDFVPNHTSNESEWFYWSERGHKKYKDYYVWSSGIECAAGCDDTGGRRPPNNWLSVFGGSAWKWSGIRQKFYYHAFLDSQPDLNLRNKNVQTELQDVLEFWLQKGVDGFRADALKFMFESPNVTEDETGLTDTFTWIEADNHNLTTNLPEVYNILKGWRAVLNKYGKDKFLIAESYGISHEIRDKYYESGSIPFNFALIQYLNKSCTALCMRDVIRDSLGGLNSNWPNFVLGNHDNSRVSNRFGPETIDAFNMLLLTLPGTPTSYYGEEIGMRDTFYTYNETKDTAGLNYNETQYMEHSRDPERSPMQWDDGLNAGFSNGTPWLHVNHNYQLINVKAQKLADRSHLKVYQQLAKLRQDPAFTHNSVQFVNISDVGGNDKTILAYIRAQKNSDKYLVVMNFGHQYANNVDLSKGAGSENGMVVVNAMSAYQKEMIDLKSVTLSRGQGLVIKVMCETDAMAHRPHAFGLTGEVQRKIKGKYSEELEQGARTWIEAVLEIELVPGADPNTPLGERAFQESLKNGVVLCNLMNTIKPGSIKKINQSNMAFKMMENIENFLRAAENYGCKKIDIFQVVDLYERQNMTQVVNGIYALGRVTQKNGFMGPSLGPKEADSNPRNFDEDVLKAGQTVIGLQAGSNRGASQSGMNFGKTRSILD</sequence>
<proteinExistence type="inferred from homology"/>
<dbReference type="SUPFAM" id="SSF51445">
    <property type="entry name" value="(Trans)glycosidases"/>
    <property type="match status" value="1"/>
</dbReference>
<dbReference type="InterPro" id="IPR006047">
    <property type="entry name" value="GH13_cat_dom"/>
</dbReference>
<evidence type="ECO:0000259" key="4">
    <source>
        <dbReference type="PROSITE" id="PS50021"/>
    </source>
</evidence>
<dbReference type="InterPro" id="IPR000557">
    <property type="entry name" value="Calponin_repeat"/>
</dbReference>
<dbReference type="PROSITE" id="PS01052">
    <property type="entry name" value="CALPONIN_1"/>
    <property type="match status" value="1"/>
</dbReference>
<dbReference type="PANTHER" id="PTHR10357:SF179">
    <property type="entry name" value="NEUTRAL AND BASIC AMINO ACID TRANSPORT PROTEIN RBAT"/>
    <property type="match status" value="1"/>
</dbReference>
<accession>A0A8W8LHL5</accession>
<dbReference type="GO" id="GO:0005975">
    <property type="term" value="P:carbohydrate metabolic process"/>
    <property type="evidence" value="ECO:0007669"/>
    <property type="project" value="InterPro"/>
</dbReference>